<evidence type="ECO:0008006" key="3">
    <source>
        <dbReference type="Google" id="ProtNLM"/>
    </source>
</evidence>
<protein>
    <recommendedName>
        <fullName evidence="3">Lipoprotein</fullName>
    </recommendedName>
</protein>
<dbReference type="Proteomes" id="UP000297465">
    <property type="component" value="Unassembled WGS sequence"/>
</dbReference>
<keyword evidence="2" id="KW-1185">Reference proteome</keyword>
<evidence type="ECO:0000313" key="1">
    <source>
        <dbReference type="EMBL" id="TGL03932.1"/>
    </source>
</evidence>
<reference evidence="2" key="1">
    <citation type="journal article" date="2019" name="PLoS Negl. Trop. Dis.">
        <title>Revisiting the worldwide diversity of Leptospira species in the environment.</title>
        <authorList>
            <person name="Vincent A.T."/>
            <person name="Schiettekatte O."/>
            <person name="Bourhy P."/>
            <person name="Veyrier F.J."/>
            <person name="Picardeau M."/>
        </authorList>
    </citation>
    <scope>NUCLEOTIDE SEQUENCE [LARGE SCALE GENOMIC DNA]</scope>
    <source>
        <strain evidence="2">201800278</strain>
    </source>
</reference>
<dbReference type="RefSeq" id="WP_135574772.1">
    <property type="nucleotide sequence ID" value="NZ_RQFN01000031.1"/>
</dbReference>
<accession>A0ABY2LSN9</accession>
<evidence type="ECO:0000313" key="2">
    <source>
        <dbReference type="Proteomes" id="UP000297465"/>
    </source>
</evidence>
<organism evidence="1 2">
    <name type="scientific">Leptospira montravelensis</name>
    <dbReference type="NCBI Taxonomy" id="2484961"/>
    <lineage>
        <taxon>Bacteria</taxon>
        <taxon>Pseudomonadati</taxon>
        <taxon>Spirochaetota</taxon>
        <taxon>Spirochaetia</taxon>
        <taxon>Leptospirales</taxon>
        <taxon>Leptospiraceae</taxon>
        <taxon>Leptospira</taxon>
    </lineage>
</organism>
<gene>
    <name evidence="1" type="ORF">EHQ31_07470</name>
</gene>
<name>A0ABY2LSN9_9LEPT</name>
<proteinExistence type="predicted"/>
<dbReference type="EMBL" id="RQFO01000009">
    <property type="protein sequence ID" value="TGL03932.1"/>
    <property type="molecule type" value="Genomic_DNA"/>
</dbReference>
<comment type="caution">
    <text evidence="1">The sequence shown here is derived from an EMBL/GenBank/DDBJ whole genome shotgun (WGS) entry which is preliminary data.</text>
</comment>
<sequence length="354" mass="42135">MHRILLILFICFSVGCTNHRSYRQITFEKKDYHTNKRLPFIGTTCSPGLLFPNDQLNHYSLIQIWEDGEFRISNLSREPFDAIEDLRIYHSPDYIWMFLFIPFFSKYDCNQYHITGYLLYLDETSKQKLNTKIQIEKTKKIPDLPMMVVREYLLMDSDTLSQKKDKQREIESLTKAKNRRETFQLPKIWDPKPKSEIVNLTNEKLIDYCLEFPYECVTDSNYLVEIRNRNQKSLKENPNTSNFSPSLSSKIQNTSNQIYFGCYCRKNPDLSIYSNCPIDQFGLDSICKNKNDCLEKTGDENKQLCHKKFKEDLSNLMKIKESKDTIHKEKDNFDRMIFYTKKLWALEILKELNE</sequence>
<dbReference type="PROSITE" id="PS51257">
    <property type="entry name" value="PROKAR_LIPOPROTEIN"/>
    <property type="match status" value="1"/>
</dbReference>